<accession>A0A0N5BQ16</accession>
<organism evidence="7 8">
    <name type="scientific">Strongyloides papillosus</name>
    <name type="common">Intestinal threadworm</name>
    <dbReference type="NCBI Taxonomy" id="174720"/>
    <lineage>
        <taxon>Eukaryota</taxon>
        <taxon>Metazoa</taxon>
        <taxon>Ecdysozoa</taxon>
        <taxon>Nematoda</taxon>
        <taxon>Chromadorea</taxon>
        <taxon>Rhabditida</taxon>
        <taxon>Tylenchina</taxon>
        <taxon>Panagrolaimomorpha</taxon>
        <taxon>Strongyloidoidea</taxon>
        <taxon>Strongyloididae</taxon>
        <taxon>Strongyloides</taxon>
    </lineage>
</organism>
<protein>
    <submittedName>
        <fullName evidence="8">TIL domain-containing protein</fullName>
    </submittedName>
</protein>
<dbReference type="WBParaSite" id="SPAL_0000799000.1">
    <property type="protein sequence ID" value="SPAL_0000799000.1"/>
    <property type="gene ID" value="SPAL_0000799000"/>
</dbReference>
<feature type="domain" description="TIL" evidence="6">
    <location>
        <begin position="243"/>
        <end position="299"/>
    </location>
</feature>
<dbReference type="InterPro" id="IPR036084">
    <property type="entry name" value="Ser_inhib-like_sf"/>
</dbReference>
<keyword evidence="7" id="KW-1185">Reference proteome</keyword>
<evidence type="ECO:0000256" key="3">
    <source>
        <dbReference type="ARBA" id="ARBA00022900"/>
    </source>
</evidence>
<dbReference type="SUPFAM" id="SSF57567">
    <property type="entry name" value="Serine protease inhibitors"/>
    <property type="match status" value="4"/>
</dbReference>
<evidence type="ECO:0000256" key="2">
    <source>
        <dbReference type="ARBA" id="ARBA00022690"/>
    </source>
</evidence>
<proteinExistence type="inferred from homology"/>
<dbReference type="InterPro" id="IPR002919">
    <property type="entry name" value="TIL_dom"/>
</dbReference>
<keyword evidence="5" id="KW-0732">Signal</keyword>
<name>A0A0N5BQ16_STREA</name>
<comment type="similarity">
    <text evidence="1">Belongs to the serine protease inhibitor-like (TIL domain-containing) family.</text>
</comment>
<dbReference type="Gene3D" id="2.10.25.10">
    <property type="entry name" value="Laminin"/>
    <property type="match status" value="4"/>
</dbReference>
<dbReference type="CDD" id="cd19941">
    <property type="entry name" value="TIL"/>
    <property type="match status" value="3"/>
</dbReference>
<keyword evidence="4" id="KW-1015">Disulfide bond</keyword>
<dbReference type="GO" id="GO:0004867">
    <property type="term" value="F:serine-type endopeptidase inhibitor activity"/>
    <property type="evidence" value="ECO:0007669"/>
    <property type="project" value="UniProtKB-KW"/>
</dbReference>
<sequence>MIFKLHYPLFILFLVAFIEGAEKKPKCGANMVAKKCRACSNTCSFTRSLPPKPLKKCYEKKDCEKNKYYACVCKKGYYLNDKDKCVRKDKCYSKPKTTKKPTTTTGKCPKNEIWASCRSACEPNCLDNIKEPKPCPRICKPAGCQCKKDFVRDDSTNTCVKRKQCTKTSTLFPETTPSCPKNEHFDECGTACPITCNNYYNQPKVCTMQCVIGCVCNEGYIRDKQTNQCVLPIHCSRNTTYECPENEHFDECSTDCPITCSNHKNPPKVCNKMCRVGCVCDRDYVRDEASDKCVKRSECPTRTTVEPETTPVCPANMVYTNCKSAC</sequence>
<reference evidence="8" key="1">
    <citation type="submission" date="2017-02" db="UniProtKB">
        <authorList>
            <consortium name="WormBaseParasite"/>
        </authorList>
    </citation>
    <scope>IDENTIFICATION</scope>
</reference>
<dbReference type="Pfam" id="PF01826">
    <property type="entry name" value="TIL"/>
    <property type="match status" value="3"/>
</dbReference>
<evidence type="ECO:0000313" key="7">
    <source>
        <dbReference type="Proteomes" id="UP000046392"/>
    </source>
</evidence>
<keyword evidence="2" id="KW-0646">Protease inhibitor</keyword>
<dbReference type="InterPro" id="IPR051368">
    <property type="entry name" value="SerProtInhib-TIL_Domain"/>
</dbReference>
<evidence type="ECO:0000256" key="5">
    <source>
        <dbReference type="SAM" id="SignalP"/>
    </source>
</evidence>
<evidence type="ECO:0000256" key="1">
    <source>
        <dbReference type="ARBA" id="ARBA00007611"/>
    </source>
</evidence>
<evidence type="ECO:0000313" key="8">
    <source>
        <dbReference type="WBParaSite" id="SPAL_0000799000.1"/>
    </source>
</evidence>
<dbReference type="FunFam" id="2.10.25.10:FF:000055">
    <property type="entry name" value="alpha-tectorin isoform X1"/>
    <property type="match status" value="1"/>
</dbReference>
<dbReference type="Proteomes" id="UP000046392">
    <property type="component" value="Unplaced"/>
</dbReference>
<evidence type="ECO:0000259" key="6">
    <source>
        <dbReference type="Pfam" id="PF01826"/>
    </source>
</evidence>
<evidence type="ECO:0000256" key="4">
    <source>
        <dbReference type="ARBA" id="ARBA00023157"/>
    </source>
</evidence>
<feature type="signal peptide" evidence="5">
    <location>
        <begin position="1"/>
        <end position="20"/>
    </location>
</feature>
<dbReference type="AlphaFoldDB" id="A0A0N5BQ16"/>
<dbReference type="STRING" id="174720.A0A0N5BQ16"/>
<dbReference type="PANTHER" id="PTHR23259:SF70">
    <property type="entry name" value="ACCESSORY GLAND PROTEIN ACP62F-RELATED"/>
    <property type="match status" value="1"/>
</dbReference>
<dbReference type="PANTHER" id="PTHR23259">
    <property type="entry name" value="RIDDLE"/>
    <property type="match status" value="1"/>
</dbReference>
<feature type="domain" description="TIL" evidence="6">
    <location>
        <begin position="108"/>
        <end position="165"/>
    </location>
</feature>
<feature type="chain" id="PRO_5005894683" evidence="5">
    <location>
        <begin position="21"/>
        <end position="326"/>
    </location>
</feature>
<feature type="domain" description="TIL" evidence="6">
    <location>
        <begin position="179"/>
        <end position="235"/>
    </location>
</feature>
<keyword evidence="3" id="KW-0722">Serine protease inhibitor</keyword>